<reference evidence="4 5" key="1">
    <citation type="submission" date="2016-03" db="EMBL/GenBank/DDBJ databases">
        <title>Choanephora cucurbitarum.</title>
        <authorList>
            <person name="Min B."/>
            <person name="Park H."/>
            <person name="Park J.-H."/>
            <person name="Shin H.-D."/>
            <person name="Choi I.-G."/>
        </authorList>
    </citation>
    <scope>NUCLEOTIDE SEQUENCE [LARGE SCALE GENOMIC DNA]</scope>
    <source>
        <strain evidence="4 5">KUS-F28377</strain>
    </source>
</reference>
<gene>
    <name evidence="4" type="ORF">A0J61_01421</name>
</gene>
<keyword evidence="1" id="KW-0175">Coiled coil</keyword>
<evidence type="ECO:0000256" key="2">
    <source>
        <dbReference type="SAM" id="MobiDB-lite"/>
    </source>
</evidence>
<dbReference type="OrthoDB" id="524326at2759"/>
<dbReference type="Proteomes" id="UP000093000">
    <property type="component" value="Unassembled WGS sequence"/>
</dbReference>
<feature type="coiled-coil region" evidence="1">
    <location>
        <begin position="59"/>
        <end position="93"/>
    </location>
</feature>
<evidence type="ECO:0000256" key="1">
    <source>
        <dbReference type="SAM" id="Coils"/>
    </source>
</evidence>
<dbReference type="PROSITE" id="PS50030">
    <property type="entry name" value="UBA"/>
    <property type="match status" value="1"/>
</dbReference>
<proteinExistence type="predicted"/>
<dbReference type="EMBL" id="LUGH01000045">
    <property type="protein sequence ID" value="OBZ90521.1"/>
    <property type="molecule type" value="Genomic_DNA"/>
</dbReference>
<name>A0A1C7NN05_9FUNG</name>
<dbReference type="SUPFAM" id="SSF46934">
    <property type="entry name" value="UBA-like"/>
    <property type="match status" value="1"/>
</dbReference>
<evidence type="ECO:0000313" key="5">
    <source>
        <dbReference type="Proteomes" id="UP000093000"/>
    </source>
</evidence>
<feature type="compositionally biased region" description="Low complexity" evidence="2">
    <location>
        <begin position="219"/>
        <end position="238"/>
    </location>
</feature>
<feature type="region of interest" description="Disordered" evidence="2">
    <location>
        <begin position="264"/>
        <end position="351"/>
    </location>
</feature>
<feature type="compositionally biased region" description="Polar residues" evidence="2">
    <location>
        <begin position="208"/>
        <end position="218"/>
    </location>
</feature>
<dbReference type="InterPro" id="IPR009060">
    <property type="entry name" value="UBA-like_sf"/>
</dbReference>
<feature type="compositionally biased region" description="Polar residues" evidence="2">
    <location>
        <begin position="264"/>
        <end position="276"/>
    </location>
</feature>
<protein>
    <recommendedName>
        <fullName evidence="3">UBA domain-containing protein</fullName>
    </recommendedName>
</protein>
<dbReference type="InParanoid" id="A0A1C7NN05"/>
<dbReference type="InterPro" id="IPR015940">
    <property type="entry name" value="UBA"/>
</dbReference>
<evidence type="ECO:0000259" key="3">
    <source>
        <dbReference type="PROSITE" id="PS50030"/>
    </source>
</evidence>
<feature type="compositionally biased region" description="Low complexity" evidence="2">
    <location>
        <begin position="284"/>
        <end position="302"/>
    </location>
</feature>
<feature type="compositionally biased region" description="Low complexity" evidence="2">
    <location>
        <begin position="319"/>
        <end position="333"/>
    </location>
</feature>
<feature type="compositionally biased region" description="Pro residues" evidence="2">
    <location>
        <begin position="334"/>
        <end position="348"/>
    </location>
</feature>
<dbReference type="AlphaFoldDB" id="A0A1C7NN05"/>
<evidence type="ECO:0000313" key="4">
    <source>
        <dbReference type="EMBL" id="OBZ90521.1"/>
    </source>
</evidence>
<dbReference type="STRING" id="101091.A0A1C7NN05"/>
<dbReference type="SMART" id="SM00165">
    <property type="entry name" value="UBA"/>
    <property type="match status" value="1"/>
</dbReference>
<accession>A0A1C7NN05</accession>
<comment type="caution">
    <text evidence="4">The sequence shown here is derived from an EMBL/GenBank/DDBJ whole genome shotgun (WGS) entry which is preliminary data.</text>
</comment>
<feature type="domain" description="UBA" evidence="3">
    <location>
        <begin position="352"/>
        <end position="392"/>
    </location>
</feature>
<organism evidence="4 5">
    <name type="scientific">Choanephora cucurbitarum</name>
    <dbReference type="NCBI Taxonomy" id="101091"/>
    <lineage>
        <taxon>Eukaryota</taxon>
        <taxon>Fungi</taxon>
        <taxon>Fungi incertae sedis</taxon>
        <taxon>Mucoromycota</taxon>
        <taxon>Mucoromycotina</taxon>
        <taxon>Mucoromycetes</taxon>
        <taxon>Mucorales</taxon>
        <taxon>Mucorineae</taxon>
        <taxon>Choanephoraceae</taxon>
        <taxon>Choanephoroideae</taxon>
        <taxon>Choanephora</taxon>
    </lineage>
</organism>
<feature type="region of interest" description="Disordered" evidence="2">
    <location>
        <begin position="208"/>
        <end position="238"/>
    </location>
</feature>
<keyword evidence="5" id="KW-1185">Reference proteome</keyword>
<dbReference type="Gene3D" id="1.10.8.10">
    <property type="entry name" value="DNA helicase RuvA subunit, C-terminal domain"/>
    <property type="match status" value="1"/>
</dbReference>
<sequence>MGDQGSTYAVLQSVPVMVSPLYILPKKVSANTELQALPNDLSHLPTYSFHFERDVLSQIEIARKRTHEAEEALEIKKKQYEEERINKQKLAARKIAPGFLDTDTRILQPQQTYVYDQPTTHSPDSEESRPIVSPKMPYPSLNGITSSPTPPHTHITSSASISLPTAATNDMKHFDYLKFEQGLAPADPWDTPENDMLALKSILGSPKSNYVSPKSHSSPPAYLNQPQQPQQSQQAYAQPLTSMSRPYQKNEGVYWNIQSNHSSPAVGNYPTQQRHSTPVPALPPKLFSNSPLPSSSTSSPVISSPPAPHTLLPSEYHKSNTNIVSSSSSSTSVLPPPPPPPLPPPPLSQPTIPHENLIAELGNMGFTRAQSIDALEKNDYDLMKATNFLLDQA</sequence>